<dbReference type="InterPro" id="IPR039061">
    <property type="entry name" value="MTBP"/>
</dbReference>
<name>A0AAV4TJY3_9ARAC</name>
<reference evidence="3 4" key="1">
    <citation type="submission" date="2021-06" db="EMBL/GenBank/DDBJ databases">
        <title>Caerostris darwini draft genome.</title>
        <authorList>
            <person name="Kono N."/>
            <person name="Arakawa K."/>
        </authorList>
    </citation>
    <scope>NUCLEOTIDE SEQUENCE [LARGE SCALE GENOMIC DNA]</scope>
</reference>
<gene>
    <name evidence="3" type="primary">AVEN_49971_1</name>
    <name evidence="3" type="ORF">CDAR_544171</name>
</gene>
<evidence type="ECO:0000259" key="2">
    <source>
        <dbReference type="Pfam" id="PF14920"/>
    </source>
</evidence>
<dbReference type="Proteomes" id="UP001054837">
    <property type="component" value="Unassembled WGS sequence"/>
</dbReference>
<dbReference type="PANTHER" id="PTHR14382:SF1">
    <property type="entry name" value="MDM2-BINDING PROTEIN"/>
    <property type="match status" value="1"/>
</dbReference>
<dbReference type="EMBL" id="BPLQ01009658">
    <property type="protein sequence ID" value="GIY45786.1"/>
    <property type="molecule type" value="Genomic_DNA"/>
</dbReference>
<accession>A0AAV4TJY3</accession>
<dbReference type="GO" id="GO:0000776">
    <property type="term" value="C:kinetochore"/>
    <property type="evidence" value="ECO:0007669"/>
    <property type="project" value="TreeGrafter"/>
</dbReference>
<keyword evidence="4" id="KW-1185">Reference proteome</keyword>
<evidence type="ECO:0000256" key="1">
    <source>
        <dbReference type="SAM" id="MobiDB-lite"/>
    </source>
</evidence>
<dbReference type="InterPro" id="IPR029418">
    <property type="entry name" value="MTBP_C"/>
</dbReference>
<dbReference type="GO" id="GO:0007089">
    <property type="term" value="P:traversing start control point of mitotic cell cycle"/>
    <property type="evidence" value="ECO:0007669"/>
    <property type="project" value="TreeGrafter"/>
</dbReference>
<feature type="domain" description="MDN2-binding protein C-terminal" evidence="2">
    <location>
        <begin position="558"/>
        <end position="800"/>
    </location>
</feature>
<evidence type="ECO:0000313" key="3">
    <source>
        <dbReference type="EMBL" id="GIY45786.1"/>
    </source>
</evidence>
<dbReference type="GO" id="GO:0031396">
    <property type="term" value="P:regulation of protein ubiquitination"/>
    <property type="evidence" value="ECO:0007669"/>
    <property type="project" value="InterPro"/>
</dbReference>
<sequence length="806" mass="91374">MEHFFLYICSEIPTSDETTLVSNVIQSLLPQPEVLNHICTKALLPQLLRCDSVNASILNSYLTVEENVEWKTKDPEMTVTNFISNLVENVSKNQDAEIKDHSQNLSTHINYLADHLPSCGSFKLDVILNDDILREFSVSNDIEFASALYRLFRWHGSHTTLMVPEGTDCSSFLEWIEMMDAEFLEGMTDPSLKCVVWRGALKLAENGHLPSEIYPGFQLRLDVLESEIILEESVSTNSEDLEPEYLILSPTLSMVDECSFASIPPYIFANAAFRLLKAEPNMFNEKSSKFLDYLENKKGAAVIAQMGYSILMKKPKSDEFLNTNKWQKAISSGNIRFPEICLPIVDKCITFAITHSSKTGNIIAYPLRDTASLNAELVFLLTDNLNSKQDLNSSDSCDSDNDQALNCADLKFPYLSETVFYFLMNKINFLKMNKNENFNSEDLHSCLLSIQEHASEQLASCSLFENVNLYDILHDEIDPADWPERVHLLQKQMLIDDDKTNVLPKFLHTPSPQVQNNVCFTSEDADKYFHSSGEAKTSANAELISRLNKTLKPANVDYDNVLQSKWPEAIDLIYPDLYYNVDKQVEEKESVGNDMVRLYVQHETATTCNKQQVYPNAPIFVRTGTAAVKTVRKMKWRSPSKQRLLPKKSLNLVYKTYVDSKRASVSNSKSSASVDPDTKSAKIEKPFKKQPKKPALPVRCSPRKKKPVVYSEVASRNSQTTQQKQSNSSDAAEIFKKKLRVAVATALEKNSIHINDAVFRPCFKKLFTICQAFVQDIPRKKGSTSEHMQKIADAHVKQVIQFEKQK</sequence>
<feature type="region of interest" description="Disordered" evidence="1">
    <location>
        <begin position="665"/>
        <end position="704"/>
    </location>
</feature>
<proteinExistence type="predicted"/>
<evidence type="ECO:0000313" key="4">
    <source>
        <dbReference type="Proteomes" id="UP001054837"/>
    </source>
</evidence>
<comment type="caution">
    <text evidence="3">The sequence shown here is derived from an EMBL/GenBank/DDBJ whole genome shotgun (WGS) entry which is preliminary data.</text>
</comment>
<feature type="compositionally biased region" description="Basic and acidic residues" evidence="1">
    <location>
        <begin position="676"/>
        <end position="687"/>
    </location>
</feature>
<protein>
    <submittedName>
        <fullName evidence="3">MTBP_C domain-containing protein</fullName>
    </submittedName>
</protein>
<organism evidence="3 4">
    <name type="scientific">Caerostris darwini</name>
    <dbReference type="NCBI Taxonomy" id="1538125"/>
    <lineage>
        <taxon>Eukaryota</taxon>
        <taxon>Metazoa</taxon>
        <taxon>Ecdysozoa</taxon>
        <taxon>Arthropoda</taxon>
        <taxon>Chelicerata</taxon>
        <taxon>Arachnida</taxon>
        <taxon>Araneae</taxon>
        <taxon>Araneomorphae</taxon>
        <taxon>Entelegynae</taxon>
        <taxon>Araneoidea</taxon>
        <taxon>Araneidae</taxon>
        <taxon>Caerostris</taxon>
    </lineage>
</organism>
<feature type="compositionally biased region" description="Low complexity" evidence="1">
    <location>
        <begin position="665"/>
        <end position="674"/>
    </location>
</feature>
<dbReference type="Pfam" id="PF14920">
    <property type="entry name" value="MTBP_C"/>
    <property type="match status" value="1"/>
</dbReference>
<dbReference type="PANTHER" id="PTHR14382">
    <property type="entry name" value="MDM2-BINDING PROTEIN"/>
    <property type="match status" value="1"/>
</dbReference>
<dbReference type="GO" id="GO:0034501">
    <property type="term" value="P:protein localization to kinetochore"/>
    <property type="evidence" value="ECO:0007669"/>
    <property type="project" value="TreeGrafter"/>
</dbReference>
<dbReference type="AlphaFoldDB" id="A0AAV4TJY3"/>